<dbReference type="PANTHER" id="PTHR33487:SF1">
    <property type="entry name" value="CILIA- AND FLAGELLA-ASSOCIATED PROTEIN 54"/>
    <property type="match status" value="1"/>
</dbReference>
<evidence type="ECO:0000256" key="1">
    <source>
        <dbReference type="SAM" id="MobiDB-lite"/>
    </source>
</evidence>
<feature type="region of interest" description="Disordered" evidence="1">
    <location>
        <begin position="852"/>
        <end position="871"/>
    </location>
</feature>
<evidence type="ECO:0008006" key="4">
    <source>
        <dbReference type="Google" id="ProtNLM"/>
    </source>
</evidence>
<dbReference type="GO" id="GO:0060271">
    <property type="term" value="P:cilium assembly"/>
    <property type="evidence" value="ECO:0007669"/>
    <property type="project" value="TreeGrafter"/>
</dbReference>
<comment type="caution">
    <text evidence="2">The sequence shown here is derived from an EMBL/GenBank/DDBJ whole genome shotgun (WGS) entry which is preliminary data.</text>
</comment>
<feature type="region of interest" description="Disordered" evidence="1">
    <location>
        <begin position="1448"/>
        <end position="1467"/>
    </location>
</feature>
<feature type="region of interest" description="Disordered" evidence="1">
    <location>
        <begin position="95"/>
        <end position="150"/>
    </location>
</feature>
<feature type="non-terminal residue" evidence="2">
    <location>
        <position position="1"/>
    </location>
</feature>
<evidence type="ECO:0000313" key="3">
    <source>
        <dbReference type="Proteomes" id="UP000316079"/>
    </source>
</evidence>
<feature type="compositionally biased region" description="Polar residues" evidence="1">
    <location>
        <begin position="1455"/>
        <end position="1466"/>
    </location>
</feature>
<organism evidence="2 3">
    <name type="scientific">Danionella cerebrum</name>
    <dbReference type="NCBI Taxonomy" id="2873325"/>
    <lineage>
        <taxon>Eukaryota</taxon>
        <taxon>Metazoa</taxon>
        <taxon>Chordata</taxon>
        <taxon>Craniata</taxon>
        <taxon>Vertebrata</taxon>
        <taxon>Euteleostomi</taxon>
        <taxon>Actinopterygii</taxon>
        <taxon>Neopterygii</taxon>
        <taxon>Teleostei</taxon>
        <taxon>Ostariophysi</taxon>
        <taxon>Cypriniformes</taxon>
        <taxon>Danionidae</taxon>
        <taxon>Danioninae</taxon>
        <taxon>Danionella</taxon>
    </lineage>
</organism>
<name>A0A553N9Z2_9TELE</name>
<gene>
    <name evidence="2" type="ORF">DNTS_014519</name>
</gene>
<reference evidence="2 3" key="1">
    <citation type="journal article" date="2019" name="Sci. Data">
        <title>Hybrid genome assembly and annotation of Danionella translucida.</title>
        <authorList>
            <person name="Kadobianskyi M."/>
            <person name="Schulze L."/>
            <person name="Schuelke M."/>
            <person name="Judkewitz B."/>
        </authorList>
    </citation>
    <scope>NUCLEOTIDE SEQUENCE [LARGE SCALE GENOMIC DNA]</scope>
    <source>
        <strain evidence="2 3">Bolton</strain>
    </source>
</reference>
<evidence type="ECO:0000313" key="2">
    <source>
        <dbReference type="EMBL" id="TRY62256.1"/>
    </source>
</evidence>
<keyword evidence="3" id="KW-1185">Reference proteome</keyword>
<feature type="compositionally biased region" description="Basic and acidic residues" evidence="1">
    <location>
        <begin position="134"/>
        <end position="143"/>
    </location>
</feature>
<dbReference type="OrthoDB" id="2104158at2759"/>
<dbReference type="Proteomes" id="UP000316079">
    <property type="component" value="Unassembled WGS sequence"/>
</dbReference>
<feature type="compositionally biased region" description="Polar residues" evidence="1">
    <location>
        <begin position="747"/>
        <end position="764"/>
    </location>
</feature>
<proteinExistence type="predicted"/>
<sequence>EMKAADSLLNHLGAFIRKHQRRRKSTQMCFEDSLWRCHINLCLARAHLAILRRELRPPPEPCRLPQSFFSLAHCGMLVMWKSVPQHIRTPELTIPLAAADPGQGANRSKMKSKGKDTNEAGESVSSEDDLSSVKSDDDVELKPCRSPQNTSSVLESLEKASVYLRRAMVLAHRWGHWTTLQWACRILWDQSRAMVLMCERDPEHFSGQLTLDQLYTVITPLLVLASDLLMDMMEKLKLWNVYDGESLELEASLHFSGPEDDGAVIDLRWVKSLVLHTLELLYYQAKWETLVHLALLFNTHTRECYCRMVTPVLVHAQWRLLERIACFGGPAAPQAHFTHTEKVSGEKVTCRNYANRQLLFPRGKACKIAATNHNGDSKELADKRSSMCLVCVPLDVDETLHCFRESLERGRHNLLAIQHCRNLLQLLLADTQQSHFKVPFSKGTCDKVLRCKVQVSMAASTALDAHPPDLSNEDFRSLGSICSYTLPPSHLQMVFTSYNSAIRDLKSDKHNSFLIQAFHDLGNLHFYSGNLKSARSFWSKALDRALGSSGVLETLDGGRFAQDTLRHAGIWGCLQGALLSAKIAQHILTSNIKERTNCCLLSAKLFKCLLLASLPHPTMDLSYSTYSVQSELIPGIDLFSEPDRGNLGATAASLSFICHWLYTTGHFLSVLPALALYLYVARTVCRDPCLTVKCRILKVVEDVVNKKPSKDISSLYGARLTKQLLMARVHLLLALCSTIHDQPMPSPQGTESQEQELNTSSVPNTSVGCKSKGLKLRAGNLTLGEVKALVLKEAHCLLRPELYNPHKHSTDPEELELAAEIRLLMATVTMQQGKMDASADLSAATLRLLQGSPVFQNDPRPRPPPTPASSAVRRVRVKANQMNLNEVESVLSCQTGDLLESVEARERMGARFWLRCRLALIHSLIGHIPGTAICSGANSSAVVHHLLREALAETEAWGDPDTKALLLLHHVQFNTHCGRPREESTPMLQEIVNLLSGCSHLSHRSQLVLAEATVLLGELRRTGSQTLLLLAQRILQQQLCAFGESLILKNRGEVEMLGGLKNIYLPQLPLLAKATVQIGLSISHLASSSVEEPWRPLLSSQNLLHSAFRILKESAIRETRLETETLYCTGVVGRRLLTMQKSDSQKALEALFMCLSTTDHTHIQNLRLIHSCYMEMVLMYLLMYEAVQNQKCEVPIPDEPSKETYLLISWIFLRIALKISDVIFKHGNLHRFTGITEGPVPLSAIKVLPTFALNDLFHPCGRLESPEGDVLESFLDADSETVSRRSSQLTWAHLTRYYMHLIDLLQTYSQPSGLIVLDGMLCSSAHVTLALRLSQMHRFFESQQPSYREQCTLPDPPAAVVLEPERIQHTQPLSALHPTTIADIQELIIQWYRDSSEDNTILLLFAVNTAPVLGKNTVAEAMTAVRAAQRSVCFHRLKTVRELLRSGLAEGDGQRSPSTPLTLSFNQKEEPNREISLEKSILICSEIRTLLRPDISAFPLAETLQTLGNCFNPATGGTLQDPAVITWLRSLLE</sequence>
<feature type="region of interest" description="Disordered" evidence="1">
    <location>
        <begin position="743"/>
        <end position="764"/>
    </location>
</feature>
<accession>A0A553N9Z2</accession>
<dbReference type="EMBL" id="SRMA01027011">
    <property type="protein sequence ID" value="TRY62256.1"/>
    <property type="molecule type" value="Genomic_DNA"/>
</dbReference>
<dbReference type="PANTHER" id="PTHR33487">
    <property type="entry name" value="CILIA- AND FLAGELLA-ASSOCIATED PROTEIN 54"/>
    <property type="match status" value="1"/>
</dbReference>
<protein>
    <recommendedName>
        <fullName evidence="4">Separase</fullName>
    </recommendedName>
</protein>
<dbReference type="STRING" id="623744.A0A553N9Z2"/>